<evidence type="ECO:0000313" key="2">
    <source>
        <dbReference type="EMBL" id="ODM13763.1"/>
    </source>
</evidence>
<evidence type="ECO:0000256" key="1">
    <source>
        <dbReference type="SAM" id="Phobius"/>
    </source>
</evidence>
<comment type="caution">
    <text evidence="2">The sequence shown here is derived from an EMBL/GenBank/DDBJ whole genome shotgun (WGS) entry which is preliminary data.</text>
</comment>
<dbReference type="Proteomes" id="UP000095003">
    <property type="component" value="Unassembled WGS sequence"/>
</dbReference>
<protein>
    <submittedName>
        <fullName evidence="2">Uncharacterized protein</fullName>
    </submittedName>
</protein>
<organism evidence="2 3">
    <name type="scientific">Eisenbergiella tayi</name>
    <dbReference type="NCBI Taxonomy" id="1432052"/>
    <lineage>
        <taxon>Bacteria</taxon>
        <taxon>Bacillati</taxon>
        <taxon>Bacillota</taxon>
        <taxon>Clostridia</taxon>
        <taxon>Lachnospirales</taxon>
        <taxon>Lachnospiraceae</taxon>
        <taxon>Eisenbergiella</taxon>
    </lineage>
</organism>
<gene>
    <name evidence="2" type="ORF">BEH84_01482</name>
</gene>
<dbReference type="AlphaFoldDB" id="A0A1E3AYH9"/>
<keyword evidence="1" id="KW-1133">Transmembrane helix</keyword>
<name>A0A1E3AYH9_9FIRM</name>
<accession>A0A1E3AYH9</accession>
<keyword evidence="1" id="KW-0812">Transmembrane</keyword>
<dbReference type="EMBL" id="MCGI01000001">
    <property type="protein sequence ID" value="ODM13763.1"/>
    <property type="molecule type" value="Genomic_DNA"/>
</dbReference>
<evidence type="ECO:0000313" key="3">
    <source>
        <dbReference type="Proteomes" id="UP000095003"/>
    </source>
</evidence>
<dbReference type="RefSeq" id="WP_069156252.1">
    <property type="nucleotide sequence ID" value="NZ_DAWDRA010000024.1"/>
</dbReference>
<feature type="transmembrane region" description="Helical" evidence="1">
    <location>
        <begin position="12"/>
        <end position="35"/>
    </location>
</feature>
<sequence length="160" mass="18406">MRYKFIKDERGDLSFFTIFVILAVNILFAFVLLFASVKINCINIRNAAKMELNNVSARIYADTFHSQREANLNSYMSDLHLSSAYQEALQAGFINGMEERIPLSTDNYTISNIKLEFNQLSDKIEYIVTCDANFRIHMFGDTFPPITQHITLTGTHNTKY</sequence>
<reference evidence="2 3" key="1">
    <citation type="submission" date="2016-07" db="EMBL/GenBank/DDBJ databases">
        <title>Characterization of isolates of Eisenbergiella tayi derived from blood cultures, using whole genome sequencing.</title>
        <authorList>
            <person name="Burdz T."/>
            <person name="Wiebe D."/>
            <person name="Huynh C."/>
            <person name="Bernard K."/>
        </authorList>
    </citation>
    <scope>NUCLEOTIDE SEQUENCE [LARGE SCALE GENOMIC DNA]</scope>
    <source>
        <strain evidence="2 3">NML 120489</strain>
    </source>
</reference>
<keyword evidence="1" id="KW-0472">Membrane</keyword>
<proteinExistence type="predicted"/>